<name>A0A159Z858_9RHOB</name>
<dbReference type="OrthoDB" id="5525128at2"/>
<keyword evidence="3" id="KW-1185">Reference proteome</keyword>
<dbReference type="KEGG" id="daa:AKL17_3530"/>
<dbReference type="AlphaFoldDB" id="A0A159Z858"/>
<proteinExistence type="predicted"/>
<protein>
    <recommendedName>
        <fullName evidence="4">Pilus assembly protein</fullName>
    </recommendedName>
</protein>
<evidence type="ECO:0000313" key="2">
    <source>
        <dbReference type="EMBL" id="AMY70754.1"/>
    </source>
</evidence>
<evidence type="ECO:0008006" key="4">
    <source>
        <dbReference type="Google" id="ProtNLM"/>
    </source>
</evidence>
<dbReference type="STRING" id="1335048.AKL17_3530"/>
<dbReference type="Proteomes" id="UP000076128">
    <property type="component" value="Chromosome"/>
</dbReference>
<feature type="transmembrane region" description="Helical" evidence="1">
    <location>
        <begin position="31"/>
        <end position="51"/>
    </location>
</feature>
<keyword evidence="1" id="KW-0472">Membrane</keyword>
<keyword evidence="1" id="KW-0812">Transmembrane</keyword>
<keyword evidence="1" id="KW-1133">Transmembrane helix</keyword>
<reference evidence="2 3" key="1">
    <citation type="submission" date="2015-09" db="EMBL/GenBank/DDBJ databases">
        <title>Complete genome sequence of Defluviimonas alba cai42t isolated from an oilfield in Xinjiang.</title>
        <authorList>
            <person name="Geng S."/>
            <person name="Pan X."/>
            <person name="Wu X."/>
        </authorList>
    </citation>
    <scope>NUCLEOTIDE SEQUENCE [LARGE SCALE GENOMIC DNA]</scope>
    <source>
        <strain evidence="3">cai42</strain>
    </source>
</reference>
<organism evidence="2 3">
    <name type="scientific">Frigidibacter mobilis</name>
    <dbReference type="NCBI Taxonomy" id="1335048"/>
    <lineage>
        <taxon>Bacteria</taxon>
        <taxon>Pseudomonadati</taxon>
        <taxon>Pseudomonadota</taxon>
        <taxon>Alphaproteobacteria</taxon>
        <taxon>Rhodobacterales</taxon>
        <taxon>Paracoccaceae</taxon>
        <taxon>Frigidibacter</taxon>
    </lineage>
</organism>
<sequence>MTLRLFSRLIRIRSRLLDLKRREDGAVTIDWVVLTAGIVILGVLAAGGLSVSISQTSEAISETISSANSFLD</sequence>
<evidence type="ECO:0000313" key="3">
    <source>
        <dbReference type="Proteomes" id="UP000076128"/>
    </source>
</evidence>
<dbReference type="EMBL" id="CP012661">
    <property type="protein sequence ID" value="AMY70754.1"/>
    <property type="molecule type" value="Genomic_DNA"/>
</dbReference>
<evidence type="ECO:0000256" key="1">
    <source>
        <dbReference type="SAM" id="Phobius"/>
    </source>
</evidence>
<gene>
    <name evidence="2" type="ORF">AKL17_3530</name>
</gene>
<dbReference type="RefSeq" id="WP_066815349.1">
    <property type="nucleotide sequence ID" value="NZ_CP012661.1"/>
</dbReference>
<accession>A0A159Z858</accession>